<dbReference type="Gene3D" id="3.40.190.10">
    <property type="entry name" value="Periplasmic binding protein-like II"/>
    <property type="match status" value="2"/>
</dbReference>
<dbReference type="SUPFAM" id="SSF53850">
    <property type="entry name" value="Periplasmic binding protein-like II"/>
    <property type="match status" value="1"/>
</dbReference>
<reference evidence="1" key="1">
    <citation type="submission" date="2020-10" db="EMBL/GenBank/DDBJ databases">
        <authorList>
            <person name="Gilroy R."/>
        </authorList>
    </citation>
    <scope>NUCLEOTIDE SEQUENCE</scope>
    <source>
        <strain evidence="1">10532</strain>
    </source>
</reference>
<name>A0A9D9HN80_9SPIR</name>
<evidence type="ECO:0000313" key="2">
    <source>
        <dbReference type="Proteomes" id="UP000823638"/>
    </source>
</evidence>
<comment type="caution">
    <text evidence="1">The sequence shown here is derived from an EMBL/GenBank/DDBJ whole genome shotgun (WGS) entry which is preliminary data.</text>
</comment>
<sequence>MRFFCFVFSILFLISCSGKENSGEKINFGVLKGPSALAFAGAMTDEYISRMPVPVDYSVYTAPDMLIPLLVKGDLDGCILPVNVAATLYNRNPSLVKVWGICGNGMLSVVTTDPEINTLEDLEGNKINIGGMGATPEYLFKYLLLKNGIKNDSVETDYSLAPSEIVPAMAGGLLKTALLPEPFTTLALEKVDGSRIPFSVGQLYSHASGFENYPMTVIVFRGDFVKENKSLIAGFIKVWEESLAWTLDNPGKAAEKAETLGLGLTKAVAEKAIPKANLVHIPSGEYPAGIEGKQSIDYLLGLFHSFAPESIGGGVPGEDFYIRF</sequence>
<gene>
    <name evidence="1" type="ORF">IAA81_01945</name>
</gene>
<dbReference type="EMBL" id="JADIMM010000023">
    <property type="protein sequence ID" value="MBO8456973.1"/>
    <property type="molecule type" value="Genomic_DNA"/>
</dbReference>
<reference evidence="1" key="2">
    <citation type="journal article" date="2021" name="PeerJ">
        <title>Extensive microbial diversity within the chicken gut microbiome revealed by metagenomics and culture.</title>
        <authorList>
            <person name="Gilroy R."/>
            <person name="Ravi A."/>
            <person name="Getino M."/>
            <person name="Pursley I."/>
            <person name="Horton D.L."/>
            <person name="Alikhan N.F."/>
            <person name="Baker D."/>
            <person name="Gharbi K."/>
            <person name="Hall N."/>
            <person name="Watson M."/>
            <person name="Adriaenssens E.M."/>
            <person name="Foster-Nyarko E."/>
            <person name="Jarju S."/>
            <person name="Secka A."/>
            <person name="Antonio M."/>
            <person name="Oren A."/>
            <person name="Chaudhuri R.R."/>
            <person name="La Ragione R."/>
            <person name="Hildebrand F."/>
            <person name="Pallen M.J."/>
        </authorList>
    </citation>
    <scope>NUCLEOTIDE SEQUENCE</scope>
    <source>
        <strain evidence="1">10532</strain>
    </source>
</reference>
<dbReference type="Pfam" id="PF13379">
    <property type="entry name" value="NMT1_2"/>
    <property type="match status" value="1"/>
</dbReference>
<dbReference type="Proteomes" id="UP000823638">
    <property type="component" value="Unassembled WGS sequence"/>
</dbReference>
<dbReference type="PANTHER" id="PTHR30024:SF46">
    <property type="entry name" value="ABC TRANSPORTER, SUBSTRATE-BINDING LIPOPROTEIN"/>
    <property type="match status" value="1"/>
</dbReference>
<dbReference type="AlphaFoldDB" id="A0A9D9HN80"/>
<protein>
    <submittedName>
        <fullName evidence="1">ABC transporter substrate-binding protein</fullName>
    </submittedName>
</protein>
<organism evidence="1 2">
    <name type="scientific">Candidatus Gallitreponema excrementavium</name>
    <dbReference type="NCBI Taxonomy" id="2840840"/>
    <lineage>
        <taxon>Bacteria</taxon>
        <taxon>Pseudomonadati</taxon>
        <taxon>Spirochaetota</taxon>
        <taxon>Spirochaetia</taxon>
        <taxon>Spirochaetales</taxon>
        <taxon>Candidatus Gallitreponema</taxon>
    </lineage>
</organism>
<dbReference type="InterPro" id="IPR027024">
    <property type="entry name" value="UCP027386_ABC_sbc_TM0202"/>
</dbReference>
<proteinExistence type="predicted"/>
<accession>A0A9D9HN80</accession>
<dbReference type="PIRSF" id="PIRSF027386">
    <property type="entry name" value="UCP027386_ABC_sbc_TM0202"/>
    <property type="match status" value="1"/>
</dbReference>
<dbReference type="PROSITE" id="PS51257">
    <property type="entry name" value="PROKAR_LIPOPROTEIN"/>
    <property type="match status" value="1"/>
</dbReference>
<evidence type="ECO:0000313" key="1">
    <source>
        <dbReference type="EMBL" id="MBO8456973.1"/>
    </source>
</evidence>
<dbReference type="PANTHER" id="PTHR30024">
    <property type="entry name" value="ALIPHATIC SULFONATES-BINDING PROTEIN-RELATED"/>
    <property type="match status" value="1"/>
</dbReference>